<feature type="transmembrane region" description="Helical" evidence="7">
    <location>
        <begin position="59"/>
        <end position="78"/>
    </location>
</feature>
<keyword evidence="3" id="KW-1003">Cell membrane</keyword>
<evidence type="ECO:0000256" key="3">
    <source>
        <dbReference type="ARBA" id="ARBA00022475"/>
    </source>
</evidence>
<feature type="transmembrane region" description="Helical" evidence="7">
    <location>
        <begin position="369"/>
        <end position="387"/>
    </location>
</feature>
<evidence type="ECO:0000256" key="2">
    <source>
        <dbReference type="ARBA" id="ARBA00022448"/>
    </source>
</evidence>
<evidence type="ECO:0000256" key="5">
    <source>
        <dbReference type="ARBA" id="ARBA00022989"/>
    </source>
</evidence>
<dbReference type="InterPro" id="IPR048279">
    <property type="entry name" value="MdtK-like"/>
</dbReference>
<feature type="transmembrane region" description="Helical" evidence="7">
    <location>
        <begin position="246"/>
        <end position="268"/>
    </location>
</feature>
<evidence type="ECO:0000313" key="9">
    <source>
        <dbReference type="Proteomes" id="UP000037939"/>
    </source>
</evidence>
<dbReference type="InterPro" id="IPR002528">
    <property type="entry name" value="MATE_fam"/>
</dbReference>
<reference evidence="8 9" key="1">
    <citation type="submission" date="2015-07" db="EMBL/GenBank/DDBJ databases">
        <title>Draft genome sequence of the Amantichitinum ursilacus IGB-41, a new chitin-degrading bacterium.</title>
        <authorList>
            <person name="Kirstahler P."/>
            <person name="Guenther M."/>
            <person name="Grumaz C."/>
            <person name="Rupp S."/>
            <person name="Zibek S."/>
            <person name="Sohn K."/>
        </authorList>
    </citation>
    <scope>NUCLEOTIDE SEQUENCE [LARGE SCALE GENOMIC DNA]</scope>
    <source>
        <strain evidence="8 9">IGB-41</strain>
    </source>
</reference>
<feature type="transmembrane region" description="Helical" evidence="7">
    <location>
        <begin position="136"/>
        <end position="156"/>
    </location>
</feature>
<feature type="transmembrane region" description="Helical" evidence="7">
    <location>
        <begin position="288"/>
        <end position="308"/>
    </location>
</feature>
<comment type="subcellular location">
    <subcellularLocation>
        <location evidence="1">Cell inner membrane</location>
        <topology evidence="1">Multi-pass membrane protein</topology>
    </subcellularLocation>
</comment>
<keyword evidence="4 7" id="KW-0812">Transmembrane</keyword>
<feature type="transmembrane region" description="Helical" evidence="7">
    <location>
        <begin position="423"/>
        <end position="443"/>
    </location>
</feature>
<dbReference type="PANTHER" id="PTHR43549">
    <property type="entry name" value="MULTIDRUG RESISTANCE PROTEIN YPNP-RELATED"/>
    <property type="match status" value="1"/>
</dbReference>
<feature type="transmembrane region" description="Helical" evidence="7">
    <location>
        <begin position="195"/>
        <end position="219"/>
    </location>
</feature>
<sequence>MSKKRMDLTSGPVARTLFLFSLPVLGSNVLQSLNASINAMWIGHYLGEAALTAASNANLILFFLLGIVFGLSMANTILVGQAVGAKDTARAKRVAGTSYSFFALLSTLMAVIGYVFTPHILRAMDTPADAAPLAIAYLRVIFVAVPFMYLYNVLMMTLRGTGDSRTPFYFMLLSVFLDIGLNPLLIFGVGPFPQMGIAGSATATLLAQSLSLIAMLVYLKRHHYFLLPGKGEWHYLKPDPAVLRTLVLKGLPMGMQMLVISSSAIVMITLVNRHGSVVTAAFGVASQLWTYIQMPAMALGAGCSSMVAQNVGAKRWDRVAQVTRAGVGFNFVMTGVIVALLLLLDRAVLGLFFPQDAQALQIARHIDLVVAWSFVLFGVTFVLFSVVRATGAVMAPLVMLIISMWLVRIPVAMYFGRDYGAEAIWWSFPIASVMSLVMAVLYYRFGRWRSARMEVGPGAV</sequence>
<dbReference type="PATRIC" id="fig|857265.3.peg.2790"/>
<dbReference type="NCBIfam" id="TIGR00797">
    <property type="entry name" value="matE"/>
    <property type="match status" value="1"/>
</dbReference>
<feature type="transmembrane region" description="Helical" evidence="7">
    <location>
        <begin position="329"/>
        <end position="349"/>
    </location>
</feature>
<feature type="transmembrane region" description="Helical" evidence="7">
    <location>
        <begin position="168"/>
        <end position="189"/>
    </location>
</feature>
<accession>A0A0N0XHQ9</accession>
<keyword evidence="2" id="KW-0813">Transport</keyword>
<feature type="transmembrane region" description="Helical" evidence="7">
    <location>
        <begin position="394"/>
        <end position="417"/>
    </location>
</feature>
<keyword evidence="5 7" id="KW-1133">Transmembrane helix</keyword>
<dbReference type="Pfam" id="PF01554">
    <property type="entry name" value="MatE"/>
    <property type="match status" value="2"/>
</dbReference>
<evidence type="ECO:0000256" key="7">
    <source>
        <dbReference type="SAM" id="Phobius"/>
    </source>
</evidence>
<dbReference type="GO" id="GO:0042910">
    <property type="term" value="F:xenobiotic transmembrane transporter activity"/>
    <property type="evidence" value="ECO:0007669"/>
    <property type="project" value="InterPro"/>
</dbReference>
<feature type="transmembrane region" description="Helical" evidence="7">
    <location>
        <begin position="99"/>
        <end position="116"/>
    </location>
</feature>
<evidence type="ECO:0000256" key="4">
    <source>
        <dbReference type="ARBA" id="ARBA00022692"/>
    </source>
</evidence>
<evidence type="ECO:0000313" key="8">
    <source>
        <dbReference type="EMBL" id="KPC52088.1"/>
    </source>
</evidence>
<keyword evidence="6 7" id="KW-0472">Membrane</keyword>
<dbReference type="InterPro" id="IPR052031">
    <property type="entry name" value="Membrane_Transporter-Flippase"/>
</dbReference>
<dbReference type="GO" id="GO:0015297">
    <property type="term" value="F:antiporter activity"/>
    <property type="evidence" value="ECO:0007669"/>
    <property type="project" value="InterPro"/>
</dbReference>
<dbReference type="AlphaFoldDB" id="A0A0N0XHQ9"/>
<dbReference type="RefSeq" id="WP_201782438.1">
    <property type="nucleotide sequence ID" value="NZ_LAQT01000010.1"/>
</dbReference>
<name>A0A0N0XHQ9_9NEIS</name>
<dbReference type="CDD" id="cd13138">
    <property type="entry name" value="MATE_yoeA_like"/>
    <property type="match status" value="1"/>
</dbReference>
<protein>
    <submittedName>
        <fullName evidence="8">Multidrug export protein MepA</fullName>
    </submittedName>
</protein>
<dbReference type="STRING" id="857265.WG78_13550"/>
<evidence type="ECO:0000256" key="1">
    <source>
        <dbReference type="ARBA" id="ARBA00004429"/>
    </source>
</evidence>
<evidence type="ECO:0000256" key="6">
    <source>
        <dbReference type="ARBA" id="ARBA00023136"/>
    </source>
</evidence>
<dbReference type="GO" id="GO:0005886">
    <property type="term" value="C:plasma membrane"/>
    <property type="evidence" value="ECO:0007669"/>
    <property type="project" value="UniProtKB-SubCell"/>
</dbReference>
<dbReference type="EMBL" id="LAQT01000010">
    <property type="protein sequence ID" value="KPC52088.1"/>
    <property type="molecule type" value="Genomic_DNA"/>
</dbReference>
<dbReference type="PANTHER" id="PTHR43549:SF3">
    <property type="entry name" value="MULTIDRUG RESISTANCE PROTEIN YPNP-RELATED"/>
    <property type="match status" value="1"/>
</dbReference>
<comment type="caution">
    <text evidence="8">The sequence shown here is derived from an EMBL/GenBank/DDBJ whole genome shotgun (WGS) entry which is preliminary data.</text>
</comment>
<keyword evidence="9" id="KW-1185">Reference proteome</keyword>
<dbReference type="PIRSF" id="PIRSF006603">
    <property type="entry name" value="DinF"/>
    <property type="match status" value="1"/>
</dbReference>
<gene>
    <name evidence="8" type="primary">mepA</name>
    <name evidence="8" type="ORF">WG78_13550</name>
</gene>
<organism evidence="8 9">
    <name type="scientific">Amantichitinum ursilacus</name>
    <dbReference type="NCBI Taxonomy" id="857265"/>
    <lineage>
        <taxon>Bacteria</taxon>
        <taxon>Pseudomonadati</taxon>
        <taxon>Pseudomonadota</taxon>
        <taxon>Betaproteobacteria</taxon>
        <taxon>Neisseriales</taxon>
        <taxon>Chitinibacteraceae</taxon>
        <taxon>Amantichitinum</taxon>
    </lineage>
</organism>
<dbReference type="Proteomes" id="UP000037939">
    <property type="component" value="Unassembled WGS sequence"/>
</dbReference>
<proteinExistence type="predicted"/>